<accession>A0A5E7FLQ7</accession>
<reference evidence="1 2" key="1">
    <citation type="submission" date="2019-09" db="EMBL/GenBank/DDBJ databases">
        <authorList>
            <person name="Chandra G."/>
            <person name="Truman W A."/>
        </authorList>
    </citation>
    <scope>NUCLEOTIDE SEQUENCE [LARGE SCALE GENOMIC DNA]</scope>
    <source>
        <strain evidence="1">PS712</strain>
    </source>
</reference>
<dbReference type="Proteomes" id="UP000326018">
    <property type="component" value="Unassembled WGS sequence"/>
</dbReference>
<evidence type="ECO:0000313" key="1">
    <source>
        <dbReference type="EMBL" id="VVO40190.1"/>
    </source>
</evidence>
<protein>
    <submittedName>
        <fullName evidence="1">Uncharacterized protein</fullName>
    </submittedName>
</protein>
<organism evidence="1 2">
    <name type="scientific">Pseudomonas fluorescens</name>
    <dbReference type="NCBI Taxonomy" id="294"/>
    <lineage>
        <taxon>Bacteria</taxon>
        <taxon>Pseudomonadati</taxon>
        <taxon>Pseudomonadota</taxon>
        <taxon>Gammaproteobacteria</taxon>
        <taxon>Pseudomonadales</taxon>
        <taxon>Pseudomonadaceae</taxon>
        <taxon>Pseudomonas</taxon>
    </lineage>
</organism>
<dbReference type="AlphaFoldDB" id="A0A5E7FLQ7"/>
<proteinExistence type="predicted"/>
<evidence type="ECO:0000313" key="2">
    <source>
        <dbReference type="Proteomes" id="UP000326018"/>
    </source>
</evidence>
<sequence length="239" mass="27185">MSEPKIIYLGPACEVGTGDGRTWAEDNPWPDCECGHRPVQYVLGETFDRVVAERDALQLRLNAADQRSDELTQRKAEPVEWGAPKSVRQLIRQLETLDQELRPLSMLRVPGEVFEDGKERTRAVHLSFSHERVEGQWLAPFKGDGEKVLAFWCRMEKDAALSFEFEHPSSKEKRTVTLTKRDVLDGMEDYFYDKLGEQICQCESVGETNVVDCNCDEYVHDFEIVNACLDATSALNAPK</sequence>
<dbReference type="EMBL" id="CABVIB010000055">
    <property type="protein sequence ID" value="VVO40190.1"/>
    <property type="molecule type" value="Genomic_DNA"/>
</dbReference>
<dbReference type="RefSeq" id="WP_224792416.1">
    <property type="nucleotide sequence ID" value="NZ_CABVIB010000055.1"/>
</dbReference>
<name>A0A5E7FLQ7_PSEFL</name>
<gene>
    <name evidence="1" type="ORF">PS712_05777</name>
</gene>